<dbReference type="InterPro" id="IPR003593">
    <property type="entry name" value="AAA+_ATPase"/>
</dbReference>
<sequence>MEYILKTINLTKQYGDVKVVDNVNINIEKGDIYGFIGQNGAGKTTTLRMITNLIKPSSGSVELFGETLTPKSYNLYEKIGSIIEFPTFYPNLTIAENLEIHRRMMGINDRKRVEESLDLVDLLDVRNKKAKDLSLGMKQRLGIAQVLLHYPELLILDEPTNGLDPIGIKKIRELLINLSQTKKVTILISSHVLNEIQNMATKIGIIAKGKLIEEIDYETIRERNRNHLRIVVDNDKKVCTLLEEKLDITDYVVADKNTIKVYACLDNSDLINKVLVENNIRVKELTFSRENLEDYFIKMTGADINV</sequence>
<organism evidence="6 7">
    <name type="scientific">Clostridium tetanomorphum</name>
    <dbReference type="NCBI Taxonomy" id="1553"/>
    <lineage>
        <taxon>Bacteria</taxon>
        <taxon>Bacillati</taxon>
        <taxon>Bacillota</taxon>
        <taxon>Clostridia</taxon>
        <taxon>Eubacteriales</taxon>
        <taxon>Clostridiaceae</taxon>
        <taxon>Clostridium</taxon>
    </lineage>
</organism>
<evidence type="ECO:0000313" key="7">
    <source>
        <dbReference type="Proteomes" id="UP000563151"/>
    </source>
</evidence>
<keyword evidence="7" id="KW-1185">Reference proteome</keyword>
<gene>
    <name evidence="6" type="ORF">HGG79_00845</name>
</gene>
<evidence type="ECO:0000256" key="3">
    <source>
        <dbReference type="ARBA" id="ARBA00022741"/>
    </source>
</evidence>
<keyword evidence="3" id="KW-0547">Nucleotide-binding</keyword>
<dbReference type="SUPFAM" id="SSF52540">
    <property type="entry name" value="P-loop containing nucleoside triphosphate hydrolases"/>
    <property type="match status" value="1"/>
</dbReference>
<proteinExistence type="inferred from homology"/>
<dbReference type="Pfam" id="PF00005">
    <property type="entry name" value="ABC_tran"/>
    <property type="match status" value="1"/>
</dbReference>
<evidence type="ECO:0000256" key="2">
    <source>
        <dbReference type="ARBA" id="ARBA00022448"/>
    </source>
</evidence>
<dbReference type="InterPro" id="IPR027417">
    <property type="entry name" value="P-loop_NTPase"/>
</dbReference>
<dbReference type="AlphaFoldDB" id="A0A923IZ74"/>
<dbReference type="InterPro" id="IPR003439">
    <property type="entry name" value="ABC_transporter-like_ATP-bd"/>
</dbReference>
<dbReference type="GO" id="GO:0005524">
    <property type="term" value="F:ATP binding"/>
    <property type="evidence" value="ECO:0007669"/>
    <property type="project" value="UniProtKB-KW"/>
</dbReference>
<dbReference type="Gene3D" id="3.40.50.300">
    <property type="entry name" value="P-loop containing nucleotide triphosphate hydrolases"/>
    <property type="match status" value="1"/>
</dbReference>
<dbReference type="SMART" id="SM00382">
    <property type="entry name" value="AAA"/>
    <property type="match status" value="1"/>
</dbReference>
<keyword evidence="2" id="KW-0813">Transport</keyword>
<evidence type="ECO:0000256" key="4">
    <source>
        <dbReference type="ARBA" id="ARBA00022840"/>
    </source>
</evidence>
<dbReference type="PANTHER" id="PTHR43335">
    <property type="entry name" value="ABC TRANSPORTER, ATP-BINDING PROTEIN"/>
    <property type="match status" value="1"/>
</dbReference>
<dbReference type="PROSITE" id="PS50893">
    <property type="entry name" value="ABC_TRANSPORTER_2"/>
    <property type="match status" value="1"/>
</dbReference>
<accession>A0A923IZ74</accession>
<evidence type="ECO:0000313" key="6">
    <source>
        <dbReference type="EMBL" id="MBC2396324.1"/>
    </source>
</evidence>
<dbReference type="InterPro" id="IPR017871">
    <property type="entry name" value="ABC_transporter-like_CS"/>
</dbReference>
<evidence type="ECO:0000256" key="1">
    <source>
        <dbReference type="ARBA" id="ARBA00005417"/>
    </source>
</evidence>
<dbReference type="PANTHER" id="PTHR43335:SF8">
    <property type="entry name" value="ABC TRANSPORTER, ATP-BINDING PROTEIN"/>
    <property type="match status" value="1"/>
</dbReference>
<protein>
    <submittedName>
        <fullName evidence="6">ABC transporter ATP-binding protein</fullName>
    </submittedName>
</protein>
<dbReference type="GO" id="GO:0016887">
    <property type="term" value="F:ATP hydrolysis activity"/>
    <property type="evidence" value="ECO:0007669"/>
    <property type="project" value="InterPro"/>
</dbReference>
<reference evidence="6 7" key="1">
    <citation type="submission" date="2020-04" db="EMBL/GenBank/DDBJ databases">
        <title>Genomic insights into acetone-butanol-ethanol (ABE) fermentation by sequencing solventogenic clostridia strains.</title>
        <authorList>
            <person name="Brown S."/>
        </authorList>
    </citation>
    <scope>NUCLEOTIDE SEQUENCE [LARGE SCALE GENOMIC DNA]</scope>
    <source>
        <strain evidence="6 7">DJ011</strain>
    </source>
</reference>
<dbReference type="PROSITE" id="PS00211">
    <property type="entry name" value="ABC_TRANSPORTER_1"/>
    <property type="match status" value="1"/>
</dbReference>
<dbReference type="Proteomes" id="UP000563151">
    <property type="component" value="Unassembled WGS sequence"/>
</dbReference>
<feature type="domain" description="ABC transporter" evidence="5">
    <location>
        <begin position="5"/>
        <end position="233"/>
    </location>
</feature>
<keyword evidence="4 6" id="KW-0067">ATP-binding</keyword>
<dbReference type="RefSeq" id="WP_035149507.1">
    <property type="nucleotide sequence ID" value="NZ_JAAZWO010000001.1"/>
</dbReference>
<comment type="similarity">
    <text evidence="1">Belongs to the ABC transporter superfamily.</text>
</comment>
<dbReference type="EMBL" id="JAAZWO010000001">
    <property type="protein sequence ID" value="MBC2396324.1"/>
    <property type="molecule type" value="Genomic_DNA"/>
</dbReference>
<evidence type="ECO:0000259" key="5">
    <source>
        <dbReference type="PROSITE" id="PS50893"/>
    </source>
</evidence>
<name>A0A923IZ74_CLOTT</name>
<comment type="caution">
    <text evidence="6">The sequence shown here is derived from an EMBL/GenBank/DDBJ whole genome shotgun (WGS) entry which is preliminary data.</text>
</comment>